<dbReference type="PROSITE" id="PS00211">
    <property type="entry name" value="ABC_TRANSPORTER_1"/>
    <property type="match status" value="2"/>
</dbReference>
<dbReference type="Proteomes" id="UP000295142">
    <property type="component" value="Unassembled WGS sequence"/>
</dbReference>
<dbReference type="GO" id="GO:0015833">
    <property type="term" value="P:peptide transport"/>
    <property type="evidence" value="ECO:0007669"/>
    <property type="project" value="InterPro"/>
</dbReference>
<dbReference type="InterPro" id="IPR027417">
    <property type="entry name" value="P-loop_NTPase"/>
</dbReference>
<accession>A0A4R2KND4</accession>
<dbReference type="EMBL" id="SLWW01000001">
    <property type="protein sequence ID" value="TCO74202.1"/>
    <property type="molecule type" value="Genomic_DNA"/>
</dbReference>
<dbReference type="InterPro" id="IPR017871">
    <property type="entry name" value="ABC_transporter-like_CS"/>
</dbReference>
<protein>
    <submittedName>
        <fullName evidence="7">Peptide/nickel transport system ATP-binding protein</fullName>
    </submittedName>
</protein>
<dbReference type="InterPro" id="IPR013563">
    <property type="entry name" value="Oligopep_ABC_C"/>
</dbReference>
<evidence type="ECO:0000256" key="3">
    <source>
        <dbReference type="ARBA" id="ARBA00022448"/>
    </source>
</evidence>
<dbReference type="PANTHER" id="PTHR43776:SF7">
    <property type="entry name" value="D,D-DIPEPTIDE TRANSPORT ATP-BINDING PROTEIN DDPF-RELATED"/>
    <property type="match status" value="1"/>
</dbReference>
<feature type="domain" description="ABC transporter" evidence="6">
    <location>
        <begin position="2"/>
        <end position="247"/>
    </location>
</feature>
<dbReference type="GO" id="GO:0005886">
    <property type="term" value="C:plasma membrane"/>
    <property type="evidence" value="ECO:0007669"/>
    <property type="project" value="UniProtKB-SubCell"/>
</dbReference>
<evidence type="ECO:0000259" key="6">
    <source>
        <dbReference type="PROSITE" id="PS50893"/>
    </source>
</evidence>
<keyword evidence="5 7" id="KW-0067">ATP-binding</keyword>
<evidence type="ECO:0000256" key="4">
    <source>
        <dbReference type="ARBA" id="ARBA00022741"/>
    </source>
</evidence>
<dbReference type="NCBIfam" id="NF008453">
    <property type="entry name" value="PRK11308.1"/>
    <property type="match status" value="2"/>
</dbReference>
<dbReference type="AlphaFoldDB" id="A0A4R2KND4"/>
<keyword evidence="8" id="KW-1185">Reference proteome</keyword>
<dbReference type="OrthoDB" id="9802264at2"/>
<comment type="subcellular location">
    <subcellularLocation>
        <location evidence="1">Cell inner membrane</location>
        <topology evidence="1">Peripheral membrane protein</topology>
    </subcellularLocation>
</comment>
<evidence type="ECO:0000256" key="5">
    <source>
        <dbReference type="ARBA" id="ARBA00022840"/>
    </source>
</evidence>
<evidence type="ECO:0000313" key="7">
    <source>
        <dbReference type="EMBL" id="TCO74202.1"/>
    </source>
</evidence>
<evidence type="ECO:0000313" key="8">
    <source>
        <dbReference type="Proteomes" id="UP000295142"/>
    </source>
</evidence>
<keyword evidence="4" id="KW-0547">Nucleotide-binding</keyword>
<evidence type="ECO:0000256" key="1">
    <source>
        <dbReference type="ARBA" id="ARBA00004417"/>
    </source>
</evidence>
<dbReference type="SUPFAM" id="SSF52540">
    <property type="entry name" value="P-loop containing nucleoside triphosphate hydrolases"/>
    <property type="match status" value="2"/>
</dbReference>
<sequence length="523" mass="56676">MIAVEGLSVAIGAAPVLRGVSFGVERGQIVGLVGESGSGKSMTALAVMGLLPPGAKASGRVALDGTDLLALPEAALCDVRGRQIGMIFQEPMTALNPVQNIGDQVAETLVIHRAASRSEALREARRRLDRVGLPEGRFPLTRYPHELSGGQRQRVCIAMAIALRPQLLIADEPTTALDVTTQARILDLLKGLVEEERMGLLLITHDLAVVAGMADRLAVMRAGEIVEQGPVADVLRERRHPYTRALFEASAHHPGAEARPGDTPLLQVQGAVRDYPLPRTRLFSRPLPFRAVDGVSFEVRRGESVGLVGESGCGKSTLTRAILGLEPLQAGEIRLDGQAVQAGQRMPEGLRRKMNVVFQDPYGSFNPRHRVGRLIAEPFHLTGRPADADARVAEALDSVGLSPEDRHKFIHEFSGGQRQRIAIARALIIRPELIVLDEAVSALDVRVRAQILDLLADLRARLGLSYLFISHDLHVVRAITDRVLVMQAGRIVEHGPTEKVLRAPEHPYTKDLLAAAPELEVPT</sequence>
<organism evidence="7 8">
    <name type="scientific">Rhodovulum euryhalinum</name>
    <dbReference type="NCBI Taxonomy" id="35805"/>
    <lineage>
        <taxon>Bacteria</taxon>
        <taxon>Pseudomonadati</taxon>
        <taxon>Pseudomonadota</taxon>
        <taxon>Alphaproteobacteria</taxon>
        <taxon>Rhodobacterales</taxon>
        <taxon>Paracoccaceae</taxon>
        <taxon>Rhodovulum</taxon>
    </lineage>
</organism>
<proteinExistence type="inferred from homology"/>
<dbReference type="NCBIfam" id="NF007739">
    <property type="entry name" value="PRK10419.1"/>
    <property type="match status" value="2"/>
</dbReference>
<dbReference type="Gene3D" id="3.40.50.300">
    <property type="entry name" value="P-loop containing nucleotide triphosphate hydrolases"/>
    <property type="match status" value="2"/>
</dbReference>
<reference evidence="7 8" key="1">
    <citation type="submission" date="2019-03" db="EMBL/GenBank/DDBJ databases">
        <title>Genomic Encyclopedia of Type Strains, Phase IV (KMG-IV): sequencing the most valuable type-strain genomes for metagenomic binning, comparative biology and taxonomic classification.</title>
        <authorList>
            <person name="Goeker M."/>
        </authorList>
    </citation>
    <scope>NUCLEOTIDE SEQUENCE [LARGE SCALE GENOMIC DNA]</scope>
    <source>
        <strain evidence="7 8">DSM 4868</strain>
    </source>
</reference>
<keyword evidence="3" id="KW-0813">Transport</keyword>
<dbReference type="RefSeq" id="WP_132540866.1">
    <property type="nucleotide sequence ID" value="NZ_SLWW01000001.1"/>
</dbReference>
<dbReference type="GO" id="GO:0055085">
    <property type="term" value="P:transmembrane transport"/>
    <property type="evidence" value="ECO:0007669"/>
    <property type="project" value="UniProtKB-ARBA"/>
</dbReference>
<feature type="domain" description="ABC transporter" evidence="6">
    <location>
        <begin position="272"/>
        <end position="513"/>
    </location>
</feature>
<dbReference type="InterPro" id="IPR050319">
    <property type="entry name" value="ABC_transp_ATP-bind"/>
</dbReference>
<dbReference type="Pfam" id="PF00005">
    <property type="entry name" value="ABC_tran"/>
    <property type="match status" value="2"/>
</dbReference>
<dbReference type="InterPro" id="IPR003439">
    <property type="entry name" value="ABC_transporter-like_ATP-bd"/>
</dbReference>
<name>A0A4R2KND4_9RHOB</name>
<gene>
    <name evidence="7" type="ORF">EV655_101363</name>
</gene>
<comment type="similarity">
    <text evidence="2">Belongs to the ABC transporter superfamily.</text>
</comment>
<evidence type="ECO:0000256" key="2">
    <source>
        <dbReference type="ARBA" id="ARBA00005417"/>
    </source>
</evidence>
<dbReference type="PANTHER" id="PTHR43776">
    <property type="entry name" value="TRANSPORT ATP-BINDING PROTEIN"/>
    <property type="match status" value="1"/>
</dbReference>
<comment type="caution">
    <text evidence="7">The sequence shown here is derived from an EMBL/GenBank/DDBJ whole genome shotgun (WGS) entry which is preliminary data.</text>
</comment>
<dbReference type="Pfam" id="PF08352">
    <property type="entry name" value="oligo_HPY"/>
    <property type="match status" value="2"/>
</dbReference>
<dbReference type="PROSITE" id="PS50893">
    <property type="entry name" value="ABC_TRANSPORTER_2"/>
    <property type="match status" value="2"/>
</dbReference>
<dbReference type="GO" id="GO:0016887">
    <property type="term" value="F:ATP hydrolysis activity"/>
    <property type="evidence" value="ECO:0007669"/>
    <property type="project" value="InterPro"/>
</dbReference>
<dbReference type="InterPro" id="IPR003593">
    <property type="entry name" value="AAA+_ATPase"/>
</dbReference>
<dbReference type="GO" id="GO:0005524">
    <property type="term" value="F:ATP binding"/>
    <property type="evidence" value="ECO:0007669"/>
    <property type="project" value="UniProtKB-KW"/>
</dbReference>
<dbReference type="CDD" id="cd03257">
    <property type="entry name" value="ABC_NikE_OppD_transporters"/>
    <property type="match status" value="2"/>
</dbReference>
<dbReference type="FunFam" id="3.40.50.300:FF:000016">
    <property type="entry name" value="Oligopeptide ABC transporter ATP-binding component"/>
    <property type="match status" value="1"/>
</dbReference>
<dbReference type="SMART" id="SM00382">
    <property type="entry name" value="AAA"/>
    <property type="match status" value="2"/>
</dbReference>